<dbReference type="Proteomes" id="UP000538666">
    <property type="component" value="Unassembled WGS sequence"/>
</dbReference>
<evidence type="ECO:0000256" key="7">
    <source>
        <dbReference type="ARBA" id="ARBA00022737"/>
    </source>
</evidence>
<dbReference type="EMBL" id="JACHEK010000010">
    <property type="protein sequence ID" value="MBB6146658.1"/>
    <property type="molecule type" value="Genomic_DNA"/>
</dbReference>
<feature type="domain" description="4Fe-4S ferredoxin-type" evidence="14">
    <location>
        <begin position="179"/>
        <end position="208"/>
    </location>
</feature>
<keyword evidence="5" id="KW-0874">Quinone</keyword>
<dbReference type="SUPFAM" id="SSF54862">
    <property type="entry name" value="4Fe-4S ferredoxins"/>
    <property type="match status" value="1"/>
</dbReference>
<dbReference type="GO" id="GO:0046872">
    <property type="term" value="F:metal ion binding"/>
    <property type="evidence" value="ECO:0007669"/>
    <property type="project" value="UniProtKB-KW"/>
</dbReference>
<dbReference type="GO" id="GO:0051537">
    <property type="term" value="F:2 iron, 2 sulfur cluster binding"/>
    <property type="evidence" value="ECO:0007669"/>
    <property type="project" value="UniProtKB-KW"/>
</dbReference>
<dbReference type="AlphaFoldDB" id="A0A841K7V9"/>
<dbReference type="InterPro" id="IPR000283">
    <property type="entry name" value="NADH_UbQ_OxRdtase_75kDa_su_CS"/>
</dbReference>
<dbReference type="SMART" id="SM00929">
    <property type="entry name" value="NADH-G_4Fe-4S_3"/>
    <property type="match status" value="1"/>
</dbReference>
<keyword evidence="10" id="KW-0411">Iron-sulfur</keyword>
<dbReference type="GO" id="GO:0048038">
    <property type="term" value="F:quinone binding"/>
    <property type="evidence" value="ECO:0007669"/>
    <property type="project" value="UniProtKB-KW"/>
</dbReference>
<dbReference type="InterPro" id="IPR017896">
    <property type="entry name" value="4Fe4S_Fe-S-bd"/>
</dbReference>
<dbReference type="InterPro" id="IPR050123">
    <property type="entry name" value="Prok_molybdopt-oxidoreductase"/>
</dbReference>
<evidence type="ECO:0000256" key="10">
    <source>
        <dbReference type="ARBA" id="ARBA00023014"/>
    </source>
</evidence>
<keyword evidence="9" id="KW-0408">Iron</keyword>
<dbReference type="SMART" id="SM00926">
    <property type="entry name" value="Molybdop_Fe4S4"/>
    <property type="match status" value="1"/>
</dbReference>
<dbReference type="GO" id="GO:0003954">
    <property type="term" value="F:NADH dehydrogenase activity"/>
    <property type="evidence" value="ECO:0007669"/>
    <property type="project" value="TreeGrafter"/>
</dbReference>
<dbReference type="Gene3D" id="3.40.50.740">
    <property type="match status" value="2"/>
</dbReference>
<feature type="domain" description="4Fe-4S ferredoxin-type" evidence="14">
    <location>
        <begin position="139"/>
        <end position="168"/>
    </location>
</feature>
<dbReference type="InterPro" id="IPR019574">
    <property type="entry name" value="NADH_UbQ_OxRdtase_Gsu_4Fe4S-bd"/>
</dbReference>
<keyword evidence="4" id="KW-0001">2Fe-2S</keyword>
<keyword evidence="3" id="KW-0004">4Fe-4S</keyword>
<dbReference type="GO" id="GO:0051539">
    <property type="term" value="F:4 iron, 4 sulfur cluster binding"/>
    <property type="evidence" value="ECO:0007669"/>
    <property type="project" value="UniProtKB-KW"/>
</dbReference>
<dbReference type="InterPro" id="IPR017900">
    <property type="entry name" value="4Fe4S_Fe_S_CS"/>
</dbReference>
<dbReference type="Gene3D" id="2.20.25.90">
    <property type="entry name" value="ADC-like domains"/>
    <property type="match status" value="1"/>
</dbReference>
<dbReference type="Gene3D" id="3.30.70.20">
    <property type="match status" value="1"/>
</dbReference>
<comment type="similarity">
    <text evidence="2">Belongs to the complex I 75 kDa subunit family.</text>
</comment>
<dbReference type="Gene3D" id="3.40.228.10">
    <property type="entry name" value="Dimethylsulfoxide Reductase, domain 2"/>
    <property type="match status" value="1"/>
</dbReference>
<dbReference type="PROSITE" id="PS51085">
    <property type="entry name" value="2FE2S_FER_2"/>
    <property type="match status" value="1"/>
</dbReference>
<feature type="domain" description="4Fe-4S Mo/W bis-MGD-type" evidence="15">
    <location>
        <begin position="217"/>
        <end position="277"/>
    </location>
</feature>
<evidence type="ECO:0000256" key="3">
    <source>
        <dbReference type="ARBA" id="ARBA00022485"/>
    </source>
</evidence>
<accession>A0A841K7V9</accession>
<proteinExistence type="inferred from homology"/>
<dbReference type="Pfam" id="PF22117">
    <property type="entry name" value="Fer4_Nqo3"/>
    <property type="match status" value="1"/>
</dbReference>
<comment type="cofactor">
    <cofactor evidence="1">
        <name>[4Fe-4S] cluster</name>
        <dbReference type="ChEBI" id="CHEBI:49883"/>
    </cofactor>
</comment>
<dbReference type="PROSITE" id="PS51839">
    <property type="entry name" value="4FE4S_HC3"/>
    <property type="match status" value="1"/>
</dbReference>
<keyword evidence="8" id="KW-1278">Translocase</keyword>
<dbReference type="FunFam" id="3.30.70.20:FF:000035">
    <property type="entry name" value="Iron hydrogenase 1"/>
    <property type="match status" value="1"/>
</dbReference>
<comment type="cofactor">
    <cofactor evidence="12">
        <name>[2Fe-2S] cluster</name>
        <dbReference type="ChEBI" id="CHEBI:190135"/>
    </cofactor>
</comment>
<keyword evidence="6" id="KW-0479">Metal-binding</keyword>
<dbReference type="PANTHER" id="PTHR43105">
    <property type="entry name" value="RESPIRATORY NITRATE REDUCTASE"/>
    <property type="match status" value="1"/>
</dbReference>
<evidence type="ECO:0000313" key="18">
    <source>
        <dbReference type="Proteomes" id="UP000538666"/>
    </source>
</evidence>
<dbReference type="PROSITE" id="PS00198">
    <property type="entry name" value="4FE4S_FER_1"/>
    <property type="match status" value="1"/>
</dbReference>
<keyword evidence="11" id="KW-0520">NAD</keyword>
<dbReference type="Pfam" id="PF10588">
    <property type="entry name" value="NADH-G_4Fe-4S_3"/>
    <property type="match status" value="1"/>
</dbReference>
<dbReference type="SUPFAM" id="SSF54292">
    <property type="entry name" value="2Fe-2S ferredoxin-like"/>
    <property type="match status" value="1"/>
</dbReference>
<dbReference type="PROSITE" id="PS51379">
    <property type="entry name" value="4FE4S_FER_2"/>
    <property type="match status" value="2"/>
</dbReference>
<dbReference type="PROSITE" id="PS51669">
    <property type="entry name" value="4FE4S_MOW_BIS_MGD"/>
    <property type="match status" value="1"/>
</dbReference>
<feature type="domain" description="2Fe-2S ferredoxin-type" evidence="13">
    <location>
        <begin position="2"/>
        <end position="80"/>
    </location>
</feature>
<comment type="caution">
    <text evidence="17">The sequence shown here is derived from an EMBL/GenBank/DDBJ whole genome shotgun (WGS) entry which is preliminary data.</text>
</comment>
<dbReference type="SUPFAM" id="SSF53706">
    <property type="entry name" value="Formate dehydrogenase/DMSO reductase, domains 1-3"/>
    <property type="match status" value="1"/>
</dbReference>
<evidence type="ECO:0000256" key="5">
    <source>
        <dbReference type="ARBA" id="ARBA00022719"/>
    </source>
</evidence>
<dbReference type="Pfam" id="PF04879">
    <property type="entry name" value="Molybdop_Fe4S4"/>
    <property type="match status" value="1"/>
</dbReference>
<sequence length="782" mass="84887">MADVNFTVDGKKLTAPAGTLLIEACKAAGIEIPAFCYYPNLAIQAACRMCVVRIDKMPKLQTSCSTPVAEGMVVHTETDEIKQSRKATIELLLGNHPLDCPVCDAGGECELQDMTFKYGAGESKYVETKQHREEQQWSPVVYYDRPRCILCYRCVSVCGTGMDVWALGVQNRGASSVIAPNEGDHLDCEECGMCIDICPVGALTSGTYRYKTRPWEMNHVATVCTHCGDGCKTTLGVKRADDGMEIVRGDNRDKSGINGDFLCIKGRYAFDFANHTERLTKPLVRGADGKLAPVSWDYAIDFAAKKLAEIRDTRGGKAIGVIGSNRTTNEEAYLLQKFARTVLKTNNVDHHRTADYAAFAGALKGHTGREASLRDFLTAPAILLLGNDPTDQHPALAWQIRSNVRLHGGRIYIANHEEIKLRRQAKAAVEIPSTGYASFVQYLAGKDDALQADESFASFREAIRKEESLVIAFGSEFRGRDIQALVEFGLSLPNTKFACLGDYANSRGAADLGLLPDLLPGYVPVNSPAHFGAEYGNVPSDAGLDLVQMFDAAGSGDLSALYIVGSNPVARYGVDPSALKNTFLIVQEMFLTETAVLADVVFPAANLYEKSGTVTNTYGDLQLVKKGADKAGVRTDFEIIVRLSAKLGANPRELVPVGKGVHADFGQTRGAQSGEADRHAVWLAANSLEPKLSPFDPFAIFDEIQRLVPAYDVPRLNLLLGNDEHLKSELVQIDTGAQRRDLVLPANDRLYTSGTLGRYSAKLAEVVASHTILTDSAETAAD</sequence>
<dbReference type="CDD" id="cd00207">
    <property type="entry name" value="fer2"/>
    <property type="match status" value="1"/>
</dbReference>
<organism evidence="17 18">
    <name type="scientific">Silvibacterium bohemicum</name>
    <dbReference type="NCBI Taxonomy" id="1577686"/>
    <lineage>
        <taxon>Bacteria</taxon>
        <taxon>Pseudomonadati</taxon>
        <taxon>Acidobacteriota</taxon>
        <taxon>Terriglobia</taxon>
        <taxon>Terriglobales</taxon>
        <taxon>Acidobacteriaceae</taxon>
        <taxon>Silvibacterium</taxon>
    </lineage>
</organism>
<dbReference type="GO" id="GO:0016020">
    <property type="term" value="C:membrane"/>
    <property type="evidence" value="ECO:0007669"/>
    <property type="project" value="InterPro"/>
</dbReference>
<dbReference type="InterPro" id="IPR001041">
    <property type="entry name" value="2Fe-2S_ferredoxin-type"/>
</dbReference>
<dbReference type="OrthoDB" id="9805142at2"/>
<gene>
    <name evidence="17" type="ORF">HNQ77_004637</name>
</gene>
<evidence type="ECO:0000256" key="8">
    <source>
        <dbReference type="ARBA" id="ARBA00022967"/>
    </source>
</evidence>
<evidence type="ECO:0000256" key="11">
    <source>
        <dbReference type="ARBA" id="ARBA00023027"/>
    </source>
</evidence>
<dbReference type="PROSITE" id="PS00642">
    <property type="entry name" value="COMPLEX1_75K_2"/>
    <property type="match status" value="1"/>
</dbReference>
<dbReference type="Pfam" id="PF00384">
    <property type="entry name" value="Molybdopterin"/>
    <property type="match status" value="1"/>
</dbReference>
<evidence type="ECO:0000259" key="16">
    <source>
        <dbReference type="PROSITE" id="PS51839"/>
    </source>
</evidence>
<dbReference type="FunFam" id="3.10.20.740:FF:000001">
    <property type="entry name" value="NADH-quinone oxidoreductase subunit G"/>
    <property type="match status" value="1"/>
</dbReference>
<keyword evidence="7" id="KW-0677">Repeat</keyword>
<dbReference type="InterPro" id="IPR054351">
    <property type="entry name" value="NADH_UbQ_OxRdtase_ferredoxin"/>
</dbReference>
<dbReference type="RefSeq" id="WP_050060315.1">
    <property type="nucleotide sequence ID" value="NZ_JACHEK010000010.1"/>
</dbReference>
<reference evidence="17 18" key="1">
    <citation type="submission" date="2020-08" db="EMBL/GenBank/DDBJ databases">
        <title>Genomic Encyclopedia of Type Strains, Phase IV (KMG-IV): sequencing the most valuable type-strain genomes for metagenomic binning, comparative biology and taxonomic classification.</title>
        <authorList>
            <person name="Goeker M."/>
        </authorList>
    </citation>
    <scope>NUCLEOTIDE SEQUENCE [LARGE SCALE GENOMIC DNA]</scope>
    <source>
        <strain evidence="17 18">DSM 103733</strain>
    </source>
</reference>
<evidence type="ECO:0000256" key="4">
    <source>
        <dbReference type="ARBA" id="ARBA00022714"/>
    </source>
</evidence>
<dbReference type="InterPro" id="IPR036010">
    <property type="entry name" value="2Fe-2S_ferredoxin-like_sf"/>
</dbReference>
<dbReference type="PROSITE" id="PS00641">
    <property type="entry name" value="COMPLEX1_75K_1"/>
    <property type="match status" value="1"/>
</dbReference>
<feature type="domain" description="4Fe-4S His(Cys)3-ligated-type" evidence="16">
    <location>
        <begin position="80"/>
        <end position="119"/>
    </location>
</feature>
<name>A0A841K7V9_9BACT</name>
<evidence type="ECO:0000313" key="17">
    <source>
        <dbReference type="EMBL" id="MBB6146658.1"/>
    </source>
</evidence>
<evidence type="ECO:0000256" key="2">
    <source>
        <dbReference type="ARBA" id="ARBA00005404"/>
    </source>
</evidence>
<evidence type="ECO:0000256" key="6">
    <source>
        <dbReference type="ARBA" id="ARBA00022723"/>
    </source>
</evidence>
<dbReference type="Pfam" id="PF13510">
    <property type="entry name" value="Fer2_4"/>
    <property type="match status" value="1"/>
</dbReference>
<keyword evidence="18" id="KW-1185">Reference proteome</keyword>
<dbReference type="GO" id="GO:0042773">
    <property type="term" value="P:ATP synthesis coupled electron transport"/>
    <property type="evidence" value="ECO:0007669"/>
    <property type="project" value="InterPro"/>
</dbReference>
<dbReference type="InterPro" id="IPR006656">
    <property type="entry name" value="Mopterin_OxRdtase"/>
</dbReference>
<evidence type="ECO:0000256" key="1">
    <source>
        <dbReference type="ARBA" id="ARBA00001966"/>
    </source>
</evidence>
<evidence type="ECO:0000256" key="12">
    <source>
        <dbReference type="ARBA" id="ARBA00034078"/>
    </source>
</evidence>
<dbReference type="PANTHER" id="PTHR43105:SF10">
    <property type="entry name" value="NADH-QUINONE OXIDOREDUCTASE SUBUNIT G"/>
    <property type="match status" value="1"/>
</dbReference>
<evidence type="ECO:0000259" key="15">
    <source>
        <dbReference type="PROSITE" id="PS51669"/>
    </source>
</evidence>
<dbReference type="Gene3D" id="3.10.20.740">
    <property type="match status" value="1"/>
</dbReference>
<dbReference type="InterPro" id="IPR006963">
    <property type="entry name" value="Mopterin_OxRdtase_4Fe-4S_dom"/>
</dbReference>
<protein>
    <submittedName>
        <fullName evidence="17">NADH-quinone oxidoreductase subunit G</fullName>
    </submittedName>
</protein>
<evidence type="ECO:0000259" key="14">
    <source>
        <dbReference type="PROSITE" id="PS51379"/>
    </source>
</evidence>
<evidence type="ECO:0000259" key="13">
    <source>
        <dbReference type="PROSITE" id="PS51085"/>
    </source>
</evidence>
<dbReference type="GO" id="GO:0008137">
    <property type="term" value="F:NADH dehydrogenase (ubiquinone) activity"/>
    <property type="evidence" value="ECO:0007669"/>
    <property type="project" value="InterPro"/>
</dbReference>
<evidence type="ECO:0000256" key="9">
    <source>
        <dbReference type="ARBA" id="ARBA00023004"/>
    </source>
</evidence>